<keyword evidence="2" id="KW-0472">Membrane</keyword>
<feature type="compositionally biased region" description="Low complexity" evidence="1">
    <location>
        <begin position="321"/>
        <end position="330"/>
    </location>
</feature>
<gene>
    <name evidence="3" type="ORF">PHISCL_02120</name>
</gene>
<feature type="compositionally biased region" description="Polar residues" evidence="1">
    <location>
        <begin position="674"/>
        <end position="688"/>
    </location>
</feature>
<dbReference type="OrthoDB" id="5417135at2759"/>
<sequence length="731" mass="79989">MTTIPPSRPEIILQESTPYPVSSSEPTLVKRVPAPAGDGSSSETCSSGSGSCEKYQSSTKTATLPVVLGAVVPVVCAIVVLFFLHRRHVKKLRNEDANDKHKSLDFGLDIVEPTGGAKAMREPEKAYHNHTKGISLDIGHPYLLPPGMHDSRDSLHSLSRSVGDDGKYRPATSLMPNDAMSTRSYPRGPHDDASSFTGSTSRLALGDDMNQGLLRNAQRMSRSSPPLYESPSIDTNAQPQVDHDQGHGGFRLELPRSISPGLAISPLGDEQTLGESKDADTGPVDLGRRVSHIGSTVDHGILAQNIASQNEDARPTSDIPNDNSNMSSNSQDYRASYLGSANTQTQPDTTQTSTANPPRISLPLSDRTSDYADNRKSAFMIPDVNVHGTESVQDADNRKPAFMIPDVNVHGTEDMQDHKSTEDSVKLPEEPSRNQNLGLDPRRDTRRLTLGLRPLPPEDPSDNPEQRANRIRSFYKEYFDESKTGRETMYYEDYGPEFYDSVMYEDYYPPIPRPFAEPINRRAMTPPPRAPPYFQGGARHMPTGSAGGFSGPYSPGPRAFSSASGRLPGARGPRKPVAPPAPLQELPTPHMLKNDDAIMQATDFAPGKNFRDQREGRAETPLGGLRPFSPMAPAHSPLLSSFDELSTMPSPHALRKSGTFNNLDFAPPPRFKNQETASDSGSIRSNRTGISYTHLHNIRTGAYRVSRLPTDTVGTKDDMMASLQPSWDMRK</sequence>
<feature type="region of interest" description="Disordered" evidence="1">
    <location>
        <begin position="218"/>
        <end position="288"/>
    </location>
</feature>
<evidence type="ECO:0000256" key="1">
    <source>
        <dbReference type="SAM" id="MobiDB-lite"/>
    </source>
</evidence>
<feature type="compositionally biased region" description="Low complexity" evidence="1">
    <location>
        <begin position="343"/>
        <end position="354"/>
    </location>
</feature>
<feature type="region of interest" description="Disordered" evidence="1">
    <location>
        <begin position="711"/>
        <end position="731"/>
    </location>
</feature>
<name>A0A3A2ZQT0_9EURO</name>
<dbReference type="Proteomes" id="UP000266188">
    <property type="component" value="Unassembled WGS sequence"/>
</dbReference>
<accession>A0A3A2ZQT0</accession>
<evidence type="ECO:0000313" key="3">
    <source>
        <dbReference type="EMBL" id="RJE25508.1"/>
    </source>
</evidence>
<keyword evidence="4" id="KW-1185">Reference proteome</keyword>
<dbReference type="STRING" id="2070753.A0A3A2ZQT0"/>
<evidence type="ECO:0000313" key="4">
    <source>
        <dbReference type="Proteomes" id="UP000266188"/>
    </source>
</evidence>
<feature type="compositionally biased region" description="Basic and acidic residues" evidence="1">
    <location>
        <begin position="411"/>
        <end position="432"/>
    </location>
</feature>
<dbReference type="AlphaFoldDB" id="A0A3A2ZQT0"/>
<feature type="region of interest" description="Disordered" evidence="1">
    <location>
        <begin position="518"/>
        <end position="589"/>
    </location>
</feature>
<dbReference type="PANTHER" id="PTHR42088:SF1">
    <property type="entry name" value="YALI0F10131P"/>
    <property type="match status" value="1"/>
</dbReference>
<feature type="region of interest" description="Disordered" evidence="1">
    <location>
        <begin position="409"/>
        <end position="445"/>
    </location>
</feature>
<evidence type="ECO:0000256" key="2">
    <source>
        <dbReference type="SAM" id="Phobius"/>
    </source>
</evidence>
<feature type="compositionally biased region" description="Low complexity" evidence="1">
    <location>
        <begin position="39"/>
        <end position="53"/>
    </location>
</feature>
<comment type="caution">
    <text evidence="3">The sequence shown here is derived from an EMBL/GenBank/DDBJ whole genome shotgun (WGS) entry which is preliminary data.</text>
</comment>
<feature type="region of interest" description="Disordered" evidence="1">
    <location>
        <begin position="1"/>
        <end position="54"/>
    </location>
</feature>
<organism evidence="3 4">
    <name type="scientific">Aspergillus sclerotialis</name>
    <dbReference type="NCBI Taxonomy" id="2070753"/>
    <lineage>
        <taxon>Eukaryota</taxon>
        <taxon>Fungi</taxon>
        <taxon>Dikarya</taxon>
        <taxon>Ascomycota</taxon>
        <taxon>Pezizomycotina</taxon>
        <taxon>Eurotiomycetes</taxon>
        <taxon>Eurotiomycetidae</taxon>
        <taxon>Eurotiales</taxon>
        <taxon>Aspergillaceae</taxon>
        <taxon>Aspergillus</taxon>
        <taxon>Aspergillus subgen. Polypaecilum</taxon>
    </lineage>
</organism>
<reference evidence="4" key="1">
    <citation type="submission" date="2017-02" db="EMBL/GenBank/DDBJ databases">
        <authorList>
            <person name="Tafer H."/>
            <person name="Lopandic K."/>
        </authorList>
    </citation>
    <scope>NUCLEOTIDE SEQUENCE [LARGE SCALE GENOMIC DNA]</scope>
    <source>
        <strain evidence="4">CBS 366.77</strain>
    </source>
</reference>
<dbReference type="PANTHER" id="PTHR42088">
    <property type="entry name" value="YALI0F10131P"/>
    <property type="match status" value="1"/>
</dbReference>
<feature type="transmembrane region" description="Helical" evidence="2">
    <location>
        <begin position="64"/>
        <end position="84"/>
    </location>
</feature>
<feature type="region of interest" description="Disordered" evidence="1">
    <location>
        <begin position="654"/>
        <end position="688"/>
    </location>
</feature>
<feature type="compositionally biased region" description="Polar residues" evidence="1">
    <location>
        <begin position="14"/>
        <end position="26"/>
    </location>
</feature>
<keyword evidence="2" id="KW-1133">Transmembrane helix</keyword>
<feature type="region of interest" description="Disordered" evidence="1">
    <location>
        <begin position="145"/>
        <end position="205"/>
    </location>
</feature>
<protein>
    <submittedName>
        <fullName evidence="3">Uncharacterized protein</fullName>
    </submittedName>
</protein>
<feature type="region of interest" description="Disordered" evidence="1">
    <location>
        <begin position="307"/>
        <end position="369"/>
    </location>
</feature>
<keyword evidence="2" id="KW-0812">Transmembrane</keyword>
<dbReference type="EMBL" id="MVGC01000045">
    <property type="protein sequence ID" value="RJE25508.1"/>
    <property type="molecule type" value="Genomic_DNA"/>
</dbReference>
<proteinExistence type="predicted"/>